<dbReference type="PANTHER" id="PTHR48022:SF11">
    <property type="entry name" value="MONOSACCHARIDE TRANSPORTER (HXT8), PUTATIVE (AFU_ORTHOLOGUE AFUA_2G08120)-RELATED"/>
    <property type="match status" value="1"/>
</dbReference>
<dbReference type="SUPFAM" id="SSF103473">
    <property type="entry name" value="MFS general substrate transporter"/>
    <property type="match status" value="1"/>
</dbReference>
<comment type="similarity">
    <text evidence="2 7">Belongs to the major facilitator superfamily. Sugar transporter (TC 2.A.1.1) family.</text>
</comment>
<proteinExistence type="inferred from homology"/>
<reference evidence="10" key="1">
    <citation type="journal article" date="2021" name="Nat. Commun.">
        <title>Genetic determinants of endophytism in the Arabidopsis root mycobiome.</title>
        <authorList>
            <person name="Mesny F."/>
            <person name="Miyauchi S."/>
            <person name="Thiergart T."/>
            <person name="Pickel B."/>
            <person name="Atanasova L."/>
            <person name="Karlsson M."/>
            <person name="Huettel B."/>
            <person name="Barry K.W."/>
            <person name="Haridas S."/>
            <person name="Chen C."/>
            <person name="Bauer D."/>
            <person name="Andreopoulos W."/>
            <person name="Pangilinan J."/>
            <person name="LaButti K."/>
            <person name="Riley R."/>
            <person name="Lipzen A."/>
            <person name="Clum A."/>
            <person name="Drula E."/>
            <person name="Henrissat B."/>
            <person name="Kohler A."/>
            <person name="Grigoriev I.V."/>
            <person name="Martin F.M."/>
            <person name="Hacquard S."/>
        </authorList>
    </citation>
    <scope>NUCLEOTIDE SEQUENCE</scope>
    <source>
        <strain evidence="10">MPI-CAGE-AT-0147</strain>
    </source>
</reference>
<dbReference type="EMBL" id="JAGMUV010000021">
    <property type="protein sequence ID" value="KAH7124478.1"/>
    <property type="molecule type" value="Genomic_DNA"/>
</dbReference>
<dbReference type="InterPro" id="IPR020846">
    <property type="entry name" value="MFS_dom"/>
</dbReference>
<dbReference type="Gene3D" id="1.20.1250.20">
    <property type="entry name" value="MFS general substrate transporter like domains"/>
    <property type="match status" value="1"/>
</dbReference>
<keyword evidence="5 8" id="KW-1133">Transmembrane helix</keyword>
<feature type="transmembrane region" description="Helical" evidence="8">
    <location>
        <begin position="154"/>
        <end position="179"/>
    </location>
</feature>
<dbReference type="PANTHER" id="PTHR48022">
    <property type="entry name" value="PLASTIDIC GLUCOSE TRANSPORTER 4"/>
    <property type="match status" value="1"/>
</dbReference>
<dbReference type="InterPro" id="IPR005828">
    <property type="entry name" value="MFS_sugar_transport-like"/>
</dbReference>
<keyword evidence="6 8" id="KW-0472">Membrane</keyword>
<sequence length="535" mass="58543">MAAGFTGERQFTWCSFFISLVISSGVLSFGYPTAILGTTFSQPSFLAYMGLVNGDGITTSRVQALIGATSGVYQGGAVVGILISIWVMDKFGRKACFVYAAILGVIGAVGDCAAQNMAMFIVFRFFAGAGAWSSLCISPVYISELAPPKLRGLFVGLTGVILMLGQAIASYMGLAFFSIQNGSSIQWRGPLGIQAIFPLISLVVAKWLPESPRWCLMNDQVERARNIVTGLHGKDEAAQDFALAEFYQMHKQAEFDRTLDASWWKCLRTPSYRRRFEMCCIYGFITQSTGLLVISAYGSALYGSLGYGAREQILFQCGYLTAAVVFNILGDLIVDAVGRKRLMLIGFVSCTIWMILETAMVAEFASPVPENPNKAGLAMAVAALYLYIAFYAPTIDTAGFVYYTEVFPNHLRAKGVSLAIFFSALADVAYLQAASTAFANIGWKFFLIFIIIPVIGTIYIALRFPETRGLPLEEVAMLFGDEDQVMVFSEDIQINHDSHKLRIRDRRGHDGTTDASDDSAKRSRLAAEQIEVAYT</sequence>
<feature type="transmembrane region" description="Helical" evidence="8">
    <location>
        <begin position="12"/>
        <end position="31"/>
    </location>
</feature>
<dbReference type="PROSITE" id="PS00216">
    <property type="entry name" value="SUGAR_TRANSPORT_1"/>
    <property type="match status" value="1"/>
</dbReference>
<evidence type="ECO:0000256" key="2">
    <source>
        <dbReference type="ARBA" id="ARBA00010992"/>
    </source>
</evidence>
<evidence type="ECO:0000256" key="7">
    <source>
        <dbReference type="RuleBase" id="RU003346"/>
    </source>
</evidence>
<feature type="transmembrane region" description="Helical" evidence="8">
    <location>
        <begin position="122"/>
        <end position="142"/>
    </location>
</feature>
<keyword evidence="3 7" id="KW-0813">Transport</keyword>
<comment type="subcellular location">
    <subcellularLocation>
        <location evidence="1">Membrane</location>
        <topology evidence="1">Multi-pass membrane protein</topology>
    </subcellularLocation>
</comment>
<dbReference type="Pfam" id="PF00083">
    <property type="entry name" value="Sugar_tr"/>
    <property type="match status" value="1"/>
</dbReference>
<dbReference type="PRINTS" id="PR00171">
    <property type="entry name" value="SUGRTRNSPORT"/>
</dbReference>
<evidence type="ECO:0000259" key="9">
    <source>
        <dbReference type="PROSITE" id="PS50850"/>
    </source>
</evidence>
<dbReference type="Proteomes" id="UP000738349">
    <property type="component" value="Unassembled WGS sequence"/>
</dbReference>
<dbReference type="InterPro" id="IPR005829">
    <property type="entry name" value="Sugar_transporter_CS"/>
</dbReference>
<feature type="transmembrane region" description="Helical" evidence="8">
    <location>
        <begin position="382"/>
        <end position="403"/>
    </location>
</feature>
<name>A0A9P9DSJ6_9HYPO</name>
<dbReference type="InterPro" id="IPR003663">
    <property type="entry name" value="Sugar/inositol_transpt"/>
</dbReference>
<evidence type="ECO:0000256" key="3">
    <source>
        <dbReference type="ARBA" id="ARBA00022448"/>
    </source>
</evidence>
<feature type="transmembrane region" description="Helical" evidence="8">
    <location>
        <begin position="279"/>
        <end position="301"/>
    </location>
</feature>
<evidence type="ECO:0000313" key="10">
    <source>
        <dbReference type="EMBL" id="KAH7124478.1"/>
    </source>
</evidence>
<dbReference type="AlphaFoldDB" id="A0A9P9DSJ6"/>
<dbReference type="PROSITE" id="PS50850">
    <property type="entry name" value="MFS"/>
    <property type="match status" value="1"/>
</dbReference>
<dbReference type="NCBIfam" id="TIGR00879">
    <property type="entry name" value="SP"/>
    <property type="match status" value="1"/>
</dbReference>
<evidence type="ECO:0000313" key="11">
    <source>
        <dbReference type="Proteomes" id="UP000738349"/>
    </source>
</evidence>
<dbReference type="GO" id="GO:0016020">
    <property type="term" value="C:membrane"/>
    <property type="evidence" value="ECO:0007669"/>
    <property type="project" value="UniProtKB-SubCell"/>
</dbReference>
<feature type="transmembrane region" description="Helical" evidence="8">
    <location>
        <begin position="415"/>
        <end position="435"/>
    </location>
</feature>
<dbReference type="OrthoDB" id="6612291at2759"/>
<evidence type="ECO:0000256" key="1">
    <source>
        <dbReference type="ARBA" id="ARBA00004141"/>
    </source>
</evidence>
<feature type="transmembrane region" description="Helical" evidence="8">
    <location>
        <begin position="441"/>
        <end position="462"/>
    </location>
</feature>
<feature type="transmembrane region" description="Helical" evidence="8">
    <location>
        <begin position="71"/>
        <end position="88"/>
    </location>
</feature>
<evidence type="ECO:0000256" key="4">
    <source>
        <dbReference type="ARBA" id="ARBA00022692"/>
    </source>
</evidence>
<feature type="domain" description="Major facilitator superfamily (MFS) profile" evidence="9">
    <location>
        <begin position="18"/>
        <end position="468"/>
    </location>
</feature>
<dbReference type="InterPro" id="IPR036259">
    <property type="entry name" value="MFS_trans_sf"/>
</dbReference>
<dbReference type="GO" id="GO:0005351">
    <property type="term" value="F:carbohydrate:proton symporter activity"/>
    <property type="evidence" value="ECO:0007669"/>
    <property type="project" value="TreeGrafter"/>
</dbReference>
<organism evidence="10 11">
    <name type="scientific">Dactylonectria macrodidyma</name>
    <dbReference type="NCBI Taxonomy" id="307937"/>
    <lineage>
        <taxon>Eukaryota</taxon>
        <taxon>Fungi</taxon>
        <taxon>Dikarya</taxon>
        <taxon>Ascomycota</taxon>
        <taxon>Pezizomycotina</taxon>
        <taxon>Sordariomycetes</taxon>
        <taxon>Hypocreomycetidae</taxon>
        <taxon>Hypocreales</taxon>
        <taxon>Nectriaceae</taxon>
        <taxon>Dactylonectria</taxon>
    </lineage>
</organism>
<evidence type="ECO:0000256" key="8">
    <source>
        <dbReference type="SAM" id="Phobius"/>
    </source>
</evidence>
<feature type="transmembrane region" description="Helical" evidence="8">
    <location>
        <begin position="342"/>
        <end position="362"/>
    </location>
</feature>
<evidence type="ECO:0000256" key="5">
    <source>
        <dbReference type="ARBA" id="ARBA00022989"/>
    </source>
</evidence>
<keyword evidence="11" id="KW-1185">Reference proteome</keyword>
<accession>A0A9P9DSJ6</accession>
<protein>
    <submittedName>
        <fullName evidence="10">General substrate transporter</fullName>
    </submittedName>
</protein>
<keyword evidence="4 8" id="KW-0812">Transmembrane</keyword>
<evidence type="ECO:0000256" key="6">
    <source>
        <dbReference type="ARBA" id="ARBA00023136"/>
    </source>
</evidence>
<feature type="transmembrane region" description="Helical" evidence="8">
    <location>
        <begin position="313"/>
        <end position="330"/>
    </location>
</feature>
<dbReference type="InterPro" id="IPR050360">
    <property type="entry name" value="MFS_Sugar_Transporters"/>
</dbReference>
<gene>
    <name evidence="10" type="ORF">EDB81DRAFT_951571</name>
</gene>
<comment type="caution">
    <text evidence="10">The sequence shown here is derived from an EMBL/GenBank/DDBJ whole genome shotgun (WGS) entry which is preliminary data.</text>
</comment>